<dbReference type="AlphaFoldDB" id="A0A1F5DNI1"/>
<dbReference type="PANTHER" id="PTHR43031:SF16">
    <property type="entry name" value="OXIDOREDUCTASE"/>
    <property type="match status" value="1"/>
</dbReference>
<sequence length="231" mass="25409">MGRKLLLAVVVLVAVFVFLPRRQIADKDLTVAEFDAALAQSDAFLVDVHIPEQTHLSGTDAFIPYDQVAARLAEFPQDKGAAIILYCRSGSMSSEAMRILTDRGYTNVQHLVGGIQAWREQHQGIELAPEVKDLGTVIYGEVAQTEFILTNNTNQAVNLARVSTSCSCTKAEAEKLTLEPYDSTKIAVSFDPAVHQDDTDLGEITRTIFINTDQPNFSQVEAQITARVVRQ</sequence>
<dbReference type="InterPro" id="IPR011467">
    <property type="entry name" value="DUF1573"/>
</dbReference>
<proteinExistence type="predicted"/>
<comment type="caution">
    <text evidence="2">The sequence shown here is derived from an EMBL/GenBank/DDBJ whole genome shotgun (WGS) entry which is preliminary data.</text>
</comment>
<evidence type="ECO:0000313" key="3">
    <source>
        <dbReference type="Proteomes" id="UP000176791"/>
    </source>
</evidence>
<dbReference type="Pfam" id="PF07610">
    <property type="entry name" value="DUF1573"/>
    <property type="match status" value="1"/>
</dbReference>
<dbReference type="InterPro" id="IPR050229">
    <property type="entry name" value="GlpE_sulfurtransferase"/>
</dbReference>
<dbReference type="InterPro" id="IPR036873">
    <property type="entry name" value="Rhodanese-like_dom_sf"/>
</dbReference>
<feature type="domain" description="Rhodanese" evidence="1">
    <location>
        <begin position="48"/>
        <end position="127"/>
    </location>
</feature>
<evidence type="ECO:0000259" key="1">
    <source>
        <dbReference type="PROSITE" id="PS50206"/>
    </source>
</evidence>
<accession>A0A1F5DNI1</accession>
<name>A0A1F5DNI1_9BACT</name>
<dbReference type="InterPro" id="IPR013783">
    <property type="entry name" value="Ig-like_fold"/>
</dbReference>
<evidence type="ECO:0000313" key="2">
    <source>
        <dbReference type="EMBL" id="OGD56571.1"/>
    </source>
</evidence>
<dbReference type="EMBL" id="MEZN01000013">
    <property type="protein sequence ID" value="OGD56571.1"/>
    <property type="molecule type" value="Genomic_DNA"/>
</dbReference>
<organism evidence="2 3">
    <name type="scientific">Candidatus Beckwithbacteria bacterium RIFCSPHIGHO2_12_FULL_47_17</name>
    <dbReference type="NCBI Taxonomy" id="1797460"/>
    <lineage>
        <taxon>Bacteria</taxon>
        <taxon>Candidatus Beckwithiibacteriota</taxon>
    </lineage>
</organism>
<dbReference type="Proteomes" id="UP000176791">
    <property type="component" value="Unassembled WGS sequence"/>
</dbReference>
<dbReference type="Gene3D" id="2.60.40.10">
    <property type="entry name" value="Immunoglobulins"/>
    <property type="match status" value="1"/>
</dbReference>
<dbReference type="Pfam" id="PF00581">
    <property type="entry name" value="Rhodanese"/>
    <property type="match status" value="1"/>
</dbReference>
<dbReference type="CDD" id="cd00158">
    <property type="entry name" value="RHOD"/>
    <property type="match status" value="1"/>
</dbReference>
<reference evidence="2 3" key="1">
    <citation type="journal article" date="2016" name="Nat. Commun.">
        <title>Thousands of microbial genomes shed light on interconnected biogeochemical processes in an aquifer system.</title>
        <authorList>
            <person name="Anantharaman K."/>
            <person name="Brown C.T."/>
            <person name="Hug L.A."/>
            <person name="Sharon I."/>
            <person name="Castelle C.J."/>
            <person name="Probst A.J."/>
            <person name="Thomas B.C."/>
            <person name="Singh A."/>
            <person name="Wilkins M.J."/>
            <person name="Karaoz U."/>
            <person name="Brodie E.L."/>
            <person name="Williams K.H."/>
            <person name="Hubbard S.S."/>
            <person name="Banfield J.F."/>
        </authorList>
    </citation>
    <scope>NUCLEOTIDE SEQUENCE [LARGE SCALE GENOMIC DNA]</scope>
</reference>
<dbReference type="SMART" id="SM00450">
    <property type="entry name" value="RHOD"/>
    <property type="match status" value="1"/>
</dbReference>
<dbReference type="PANTHER" id="PTHR43031">
    <property type="entry name" value="FAD-DEPENDENT OXIDOREDUCTASE"/>
    <property type="match status" value="1"/>
</dbReference>
<dbReference type="PROSITE" id="PS50206">
    <property type="entry name" value="RHODANESE_3"/>
    <property type="match status" value="1"/>
</dbReference>
<protein>
    <recommendedName>
        <fullName evidence="1">Rhodanese domain-containing protein</fullName>
    </recommendedName>
</protein>
<dbReference type="InterPro" id="IPR001763">
    <property type="entry name" value="Rhodanese-like_dom"/>
</dbReference>
<dbReference type="Gene3D" id="3.40.250.10">
    <property type="entry name" value="Rhodanese-like domain"/>
    <property type="match status" value="1"/>
</dbReference>
<gene>
    <name evidence="2" type="ORF">A3E73_02930</name>
</gene>
<dbReference type="STRING" id="1797460.A3E73_02930"/>
<dbReference type="SUPFAM" id="SSF52821">
    <property type="entry name" value="Rhodanese/Cell cycle control phosphatase"/>
    <property type="match status" value="1"/>
</dbReference>